<dbReference type="OrthoDB" id="9779457at2"/>
<keyword evidence="4" id="KW-1185">Reference proteome</keyword>
<dbReference type="SUPFAM" id="SSF53706">
    <property type="entry name" value="Formate dehydrogenase/DMSO reductase, domains 1-3"/>
    <property type="match status" value="1"/>
</dbReference>
<dbReference type="PANTHER" id="PTHR42783:SF3">
    <property type="entry name" value="GLUTAMATE SYNTHASE [NADPH] SMALL CHAIN-RELATED"/>
    <property type="match status" value="1"/>
</dbReference>
<reference evidence="3 4" key="1">
    <citation type="submission" date="2019-04" db="EMBL/GenBank/DDBJ databases">
        <title>Psychroflexus halotolerans sp. nov., isolated from a marine solar saltern.</title>
        <authorList>
            <person name="Feng X."/>
        </authorList>
    </citation>
    <scope>NUCLEOTIDE SEQUENCE [LARGE SCALE GENOMIC DNA]</scope>
    <source>
        <strain evidence="3 4">WDS2C27</strain>
    </source>
</reference>
<dbReference type="PROSITE" id="PS51379">
    <property type="entry name" value="4FE4S_FER_2"/>
    <property type="match status" value="2"/>
</dbReference>
<dbReference type="Pfam" id="PF12838">
    <property type="entry name" value="Fer4_7"/>
    <property type="match status" value="1"/>
</dbReference>
<feature type="domain" description="4Fe-4S ferredoxin-type" evidence="2">
    <location>
        <begin position="762"/>
        <end position="792"/>
    </location>
</feature>
<feature type="region of interest" description="Disordered" evidence="1">
    <location>
        <begin position="27"/>
        <end position="48"/>
    </location>
</feature>
<dbReference type="Gene3D" id="3.40.50.740">
    <property type="match status" value="1"/>
</dbReference>
<dbReference type="Gene3D" id="2.40.40.20">
    <property type="match status" value="1"/>
</dbReference>
<organism evidence="3 4">
    <name type="scientific">Mesohalobacter halotolerans</name>
    <dbReference type="NCBI Taxonomy" id="1883405"/>
    <lineage>
        <taxon>Bacteria</taxon>
        <taxon>Pseudomonadati</taxon>
        <taxon>Bacteroidota</taxon>
        <taxon>Flavobacteriia</taxon>
        <taxon>Flavobacteriales</taxon>
        <taxon>Flavobacteriaceae</taxon>
        <taxon>Mesohalobacter</taxon>
    </lineage>
</organism>
<name>A0A4U5TR08_9FLAO</name>
<dbReference type="CDD" id="cd10551">
    <property type="entry name" value="PsrB"/>
    <property type="match status" value="1"/>
</dbReference>
<proteinExistence type="predicted"/>
<dbReference type="PANTHER" id="PTHR42783">
    <property type="entry name" value="GLUTAMATE SYNTHASE [NADPH] SMALL CHAIN"/>
    <property type="match status" value="1"/>
</dbReference>
<dbReference type="EMBL" id="SWMU01000004">
    <property type="protein sequence ID" value="TKS55804.1"/>
    <property type="molecule type" value="Genomic_DNA"/>
</dbReference>
<evidence type="ECO:0000313" key="3">
    <source>
        <dbReference type="EMBL" id="TKS55804.1"/>
    </source>
</evidence>
<dbReference type="InterPro" id="IPR017896">
    <property type="entry name" value="4Fe4S_Fe-S-bd"/>
</dbReference>
<dbReference type="AlphaFoldDB" id="A0A4U5TR08"/>
<comment type="caution">
    <text evidence="3">The sequence shown here is derived from an EMBL/GenBank/DDBJ whole genome shotgun (WGS) entry which is preliminary data.</text>
</comment>
<protein>
    <submittedName>
        <fullName evidence="3">4Fe-4S dicluster domain-containing protein</fullName>
    </submittedName>
</protein>
<dbReference type="InterPro" id="IPR030948">
    <property type="entry name" value="TAT_var_transloc_signal_dom"/>
</dbReference>
<dbReference type="SUPFAM" id="SSF54862">
    <property type="entry name" value="4Fe-4S ferredoxins"/>
    <property type="match status" value="1"/>
</dbReference>
<dbReference type="Gene3D" id="3.30.2070.10">
    <property type="entry name" value="Formate dehydrogenase/DMSO reductase"/>
    <property type="match status" value="1"/>
</dbReference>
<sequence>MSSNKKYWKNPEELKADSSVVEAIQSKEFTEDLPSKSEIREEESQDESSTSRRDFLKYVGFSTAAATLAACEGPVIKSIPYVFQPERIVPGVADYYATTMADGFDFSSVLVKTREGRPIKIEWNDKSKAKAAGGARVHASVLSLYDTKRLQNPMIDGADVTWKTFDDAVKKELDTVGEKPVVFLTQTFASPSTQKLIKDFKAKYPTTKHITYDAVSEHSMLEAFKAKYGVRALPNYDFSKAETIVSVCADILGDWQGGGFDSGYAKSRVPQNGKMSKHIQFEANLTPTGANADERVPAKPSIQKNVLLEIYRQISGEVSVSPKLDAKYKKAATKAVKHLKKAGSKAIFVTGIQDQAAQAMALAINEALSSQVIDTENYRLIRQGNDDAVKTLIKDMNAGKVGALITCGVDPAYALSEADQFVSGLKKLKCSVCFAMTKHKTAMSSKYVAATPHYLESWGDVQMTKNHFALTQPTIQKIFNTRQFQDCLLKWSDSDEKYYDYLKNSFSEYANGVKWNTALHDGVFEAKNEVSSEETEESSTSTQSLGQMISGFNSNSLKGEFELTLYTKAAMGDGKGANNPWLQEFPDAITRNTWDNYLTISKTDADKLGIENRVTSKGAIDGDLVNITLGKTTLNNVPVMVQPGQAPGSIGLALGYGQVEGLQDEMKVGVNAYPLYKDFSNIQGVSIEKTSGNHEFASLQLQNTMAGRKDIIVETSLADYVNKDKEEWNPTPVFSKDHQEYPFDSQKVDLWQEFDRSIGHHFNLSIDLNACTGCGACVIACHSENNVPVVGKAEVRNNRNMHWLRIDRYYSAGDTFEEEQTRYKEDGALDHHNRVEDESFDNPQVAFQPVMCQHCNHAPCETVCPVGAIGHGRQGQNQMTYNRCIGTRYCGNNCPYKVRRFNWFRYNKNDEFDYHMNNDLGRMVLNPDVTVRSRGVMEKCSMCIQMTQKAILDAKRDGRPVKDEEFQTACSNACDSGALEFGDKNDKSSVVYEKLQDDRKFYLLGYLGVEPNVFYQTKITNREEV</sequence>
<dbReference type="Proteomes" id="UP000306552">
    <property type="component" value="Unassembled WGS sequence"/>
</dbReference>
<dbReference type="RefSeq" id="WP_138932632.1">
    <property type="nucleotide sequence ID" value="NZ_SWMU01000004.1"/>
</dbReference>
<feature type="domain" description="4Fe-4S ferredoxin-type" evidence="2">
    <location>
        <begin position="843"/>
        <end position="874"/>
    </location>
</feature>
<gene>
    <name evidence="3" type="ORF">FCN74_10935</name>
</gene>
<dbReference type="NCBIfam" id="TIGR04519">
    <property type="entry name" value="MoCo_extend_TAT"/>
    <property type="match status" value="1"/>
</dbReference>
<feature type="compositionally biased region" description="Basic and acidic residues" evidence="1">
    <location>
        <begin position="28"/>
        <end position="39"/>
    </location>
</feature>
<accession>A0A4U5TR08</accession>
<evidence type="ECO:0000313" key="4">
    <source>
        <dbReference type="Proteomes" id="UP000306552"/>
    </source>
</evidence>
<evidence type="ECO:0000256" key="1">
    <source>
        <dbReference type="SAM" id="MobiDB-lite"/>
    </source>
</evidence>
<dbReference type="Gene3D" id="3.30.70.20">
    <property type="match status" value="2"/>
</dbReference>
<evidence type="ECO:0000259" key="2">
    <source>
        <dbReference type="PROSITE" id="PS51379"/>
    </source>
</evidence>